<comment type="caution">
    <text evidence="9">The sequence shown here is derived from an EMBL/GenBank/DDBJ whole genome shotgun (WGS) entry which is preliminary data.</text>
</comment>
<gene>
    <name evidence="9" type="ORF">GCM10010468_21670</name>
</gene>
<dbReference type="EMBL" id="BAAAUV010000004">
    <property type="protein sequence ID" value="GAA3206208.1"/>
    <property type="molecule type" value="Genomic_DNA"/>
</dbReference>
<dbReference type="PANTHER" id="PTHR43744">
    <property type="entry name" value="ABC TRANSPORTER PERMEASE PROTEIN MG189-RELATED-RELATED"/>
    <property type="match status" value="1"/>
</dbReference>
<dbReference type="SUPFAM" id="SSF161098">
    <property type="entry name" value="MetI-like"/>
    <property type="match status" value="1"/>
</dbReference>
<feature type="domain" description="ABC transmembrane type-1" evidence="8">
    <location>
        <begin position="69"/>
        <end position="261"/>
    </location>
</feature>
<comment type="subcellular location">
    <subcellularLocation>
        <location evidence="1 7">Cell membrane</location>
        <topology evidence="1 7">Multi-pass membrane protein</topology>
    </subcellularLocation>
</comment>
<keyword evidence="3" id="KW-1003">Cell membrane</keyword>
<keyword evidence="10" id="KW-1185">Reference proteome</keyword>
<comment type="similarity">
    <text evidence="7">Belongs to the binding-protein-dependent transport system permease family.</text>
</comment>
<dbReference type="PROSITE" id="PS50928">
    <property type="entry name" value="ABC_TM1"/>
    <property type="match status" value="1"/>
</dbReference>
<keyword evidence="6 7" id="KW-0472">Membrane</keyword>
<feature type="transmembrane region" description="Helical" evidence="7">
    <location>
        <begin position="106"/>
        <end position="128"/>
    </location>
</feature>
<dbReference type="InterPro" id="IPR000515">
    <property type="entry name" value="MetI-like"/>
</dbReference>
<evidence type="ECO:0000256" key="5">
    <source>
        <dbReference type="ARBA" id="ARBA00022989"/>
    </source>
</evidence>
<keyword evidence="4 7" id="KW-0812">Transmembrane</keyword>
<evidence type="ECO:0000256" key="3">
    <source>
        <dbReference type="ARBA" id="ARBA00022475"/>
    </source>
</evidence>
<dbReference type="Gene3D" id="1.10.3720.10">
    <property type="entry name" value="MetI-like"/>
    <property type="match status" value="1"/>
</dbReference>
<evidence type="ECO:0000256" key="1">
    <source>
        <dbReference type="ARBA" id="ARBA00004651"/>
    </source>
</evidence>
<accession>A0ABP6Q9G1</accession>
<feature type="transmembrane region" description="Helical" evidence="7">
    <location>
        <begin position="140"/>
        <end position="161"/>
    </location>
</feature>
<name>A0ABP6Q9G1_9ACTN</name>
<organism evidence="9 10">
    <name type="scientific">Actinocorallia longicatena</name>
    <dbReference type="NCBI Taxonomy" id="111803"/>
    <lineage>
        <taxon>Bacteria</taxon>
        <taxon>Bacillati</taxon>
        <taxon>Actinomycetota</taxon>
        <taxon>Actinomycetes</taxon>
        <taxon>Streptosporangiales</taxon>
        <taxon>Thermomonosporaceae</taxon>
        <taxon>Actinocorallia</taxon>
    </lineage>
</organism>
<sequence length="275" mass="30597">MMHMFKKTGLYAFLIIGALVSVAPYLMTLNSAVKQPDKLLTTPAWEPATSPTFANFSQVWGEYDMSSFLWHTFVVAAVVTVLQVVFSCLAAFAFARIAFPGRELLFWAYVATMMVPQIVTIVPLFLLMRQFDLVDTYPGLILPYVFGFGAPYAIFLVRQYFKTIPVDLESAARIDGASTMTVFTRIMIPLSRPILATLATMTFVNTWNNILWPLIITNSDRTRVIALGIATLKSQYASQYNLVLAAAALALLPLVAIFLAFQRNIIRSIALTGIK</sequence>
<proteinExistence type="inferred from homology"/>
<dbReference type="PANTHER" id="PTHR43744:SF12">
    <property type="entry name" value="ABC TRANSPORTER PERMEASE PROTEIN MG189-RELATED"/>
    <property type="match status" value="1"/>
</dbReference>
<evidence type="ECO:0000313" key="10">
    <source>
        <dbReference type="Proteomes" id="UP001501237"/>
    </source>
</evidence>
<evidence type="ECO:0000259" key="8">
    <source>
        <dbReference type="PROSITE" id="PS50928"/>
    </source>
</evidence>
<evidence type="ECO:0000256" key="2">
    <source>
        <dbReference type="ARBA" id="ARBA00022448"/>
    </source>
</evidence>
<dbReference type="Pfam" id="PF00528">
    <property type="entry name" value="BPD_transp_1"/>
    <property type="match status" value="1"/>
</dbReference>
<dbReference type="InterPro" id="IPR035906">
    <property type="entry name" value="MetI-like_sf"/>
</dbReference>
<protein>
    <submittedName>
        <fullName evidence="9">Carbohydrate ABC transporter permease</fullName>
    </submittedName>
</protein>
<keyword evidence="2 7" id="KW-0813">Transport</keyword>
<evidence type="ECO:0000256" key="7">
    <source>
        <dbReference type="RuleBase" id="RU363032"/>
    </source>
</evidence>
<evidence type="ECO:0000313" key="9">
    <source>
        <dbReference type="EMBL" id="GAA3206208.1"/>
    </source>
</evidence>
<feature type="transmembrane region" description="Helical" evidence="7">
    <location>
        <begin position="242"/>
        <end position="261"/>
    </location>
</feature>
<reference evidence="10" key="1">
    <citation type="journal article" date="2019" name="Int. J. Syst. Evol. Microbiol.">
        <title>The Global Catalogue of Microorganisms (GCM) 10K type strain sequencing project: providing services to taxonomists for standard genome sequencing and annotation.</title>
        <authorList>
            <consortium name="The Broad Institute Genomics Platform"/>
            <consortium name="The Broad Institute Genome Sequencing Center for Infectious Disease"/>
            <person name="Wu L."/>
            <person name="Ma J."/>
        </authorList>
    </citation>
    <scope>NUCLEOTIDE SEQUENCE [LARGE SCALE GENOMIC DNA]</scope>
    <source>
        <strain evidence="10">JCM 9377</strain>
    </source>
</reference>
<feature type="transmembrane region" description="Helical" evidence="7">
    <location>
        <begin position="68"/>
        <end position="94"/>
    </location>
</feature>
<dbReference type="Proteomes" id="UP001501237">
    <property type="component" value="Unassembled WGS sequence"/>
</dbReference>
<dbReference type="CDD" id="cd06261">
    <property type="entry name" value="TM_PBP2"/>
    <property type="match status" value="1"/>
</dbReference>
<evidence type="ECO:0000256" key="4">
    <source>
        <dbReference type="ARBA" id="ARBA00022692"/>
    </source>
</evidence>
<keyword evidence="5 7" id="KW-1133">Transmembrane helix</keyword>
<evidence type="ECO:0000256" key="6">
    <source>
        <dbReference type="ARBA" id="ARBA00023136"/>
    </source>
</evidence>